<keyword evidence="1" id="KW-0687">Ribonucleoprotein</keyword>
<keyword evidence="1" id="KW-0698">rRNA processing</keyword>
<keyword evidence="1" id="KW-0539">Nucleus</keyword>
<comment type="subcellular location">
    <subcellularLocation>
        <location evidence="1">Nucleus</location>
        <location evidence="1">Nucleolus</location>
    </subcellularLocation>
</comment>
<proteinExistence type="inferred from homology"/>
<dbReference type="Proteomes" id="UP000326759">
    <property type="component" value="Unassembled WGS sequence"/>
</dbReference>
<dbReference type="AlphaFoldDB" id="A0A5N5T1N8"/>
<dbReference type="InterPro" id="IPR040191">
    <property type="entry name" value="UTP10"/>
</dbReference>
<sequence>MTSQLSRQLISLSAPETNILDHHKKRASILFSASEAANFSRETYYQIGVSGFSELLEINDHFKKFEKDLFYINEKNIESLMMCILPYYETVLFVRILQTVDIQNKNSHGIGFTNYT</sequence>
<evidence type="ECO:0000313" key="2">
    <source>
        <dbReference type="EMBL" id="KAB7498830.1"/>
    </source>
</evidence>
<dbReference type="GO" id="GO:0030515">
    <property type="term" value="F:snoRNA binding"/>
    <property type="evidence" value="ECO:0007669"/>
    <property type="project" value="TreeGrafter"/>
</dbReference>
<protein>
    <recommendedName>
        <fullName evidence="1">HEAT repeat-containing protein 1</fullName>
    </recommendedName>
</protein>
<dbReference type="GO" id="GO:0030686">
    <property type="term" value="C:90S preribosome"/>
    <property type="evidence" value="ECO:0007669"/>
    <property type="project" value="TreeGrafter"/>
</dbReference>
<organism evidence="2 3">
    <name type="scientific">Armadillidium nasatum</name>
    <dbReference type="NCBI Taxonomy" id="96803"/>
    <lineage>
        <taxon>Eukaryota</taxon>
        <taxon>Metazoa</taxon>
        <taxon>Ecdysozoa</taxon>
        <taxon>Arthropoda</taxon>
        <taxon>Crustacea</taxon>
        <taxon>Multicrustacea</taxon>
        <taxon>Malacostraca</taxon>
        <taxon>Eumalacostraca</taxon>
        <taxon>Peracarida</taxon>
        <taxon>Isopoda</taxon>
        <taxon>Oniscidea</taxon>
        <taxon>Crinocheta</taxon>
        <taxon>Armadillidiidae</taxon>
        <taxon>Armadillidium</taxon>
    </lineage>
</organism>
<keyword evidence="1" id="KW-0690">Ribosome biogenesis</keyword>
<keyword evidence="3" id="KW-1185">Reference proteome</keyword>
<gene>
    <name evidence="2" type="ORF">Anas_05051</name>
</gene>
<evidence type="ECO:0000256" key="1">
    <source>
        <dbReference type="RuleBase" id="RU367065"/>
    </source>
</evidence>
<comment type="function">
    <text evidence="1">Involved in nucleolar processing of pre-18S ribosomal RNA.</text>
</comment>
<reference evidence="2 3" key="1">
    <citation type="journal article" date="2019" name="PLoS Biol.">
        <title>Sex chromosomes control vertical transmission of feminizing Wolbachia symbionts in an isopod.</title>
        <authorList>
            <person name="Becking T."/>
            <person name="Chebbi M.A."/>
            <person name="Giraud I."/>
            <person name="Moumen B."/>
            <person name="Laverre T."/>
            <person name="Caubet Y."/>
            <person name="Peccoud J."/>
            <person name="Gilbert C."/>
            <person name="Cordaux R."/>
        </authorList>
    </citation>
    <scope>NUCLEOTIDE SEQUENCE [LARGE SCALE GENOMIC DNA]</scope>
    <source>
        <strain evidence="2">ANa2</strain>
        <tissue evidence="2">Whole body excluding digestive tract and cuticle</tissue>
    </source>
</reference>
<dbReference type="PANTHER" id="PTHR13457:SF1">
    <property type="entry name" value="HEAT REPEAT-CONTAINING PROTEIN 1"/>
    <property type="match status" value="1"/>
</dbReference>
<name>A0A5N5T1N8_9CRUS</name>
<dbReference type="GO" id="GO:0034455">
    <property type="term" value="C:t-UTP complex"/>
    <property type="evidence" value="ECO:0007669"/>
    <property type="project" value="TreeGrafter"/>
</dbReference>
<accession>A0A5N5T1N8</accession>
<evidence type="ECO:0000313" key="3">
    <source>
        <dbReference type="Proteomes" id="UP000326759"/>
    </source>
</evidence>
<dbReference type="OrthoDB" id="31183at2759"/>
<dbReference type="GO" id="GO:0000462">
    <property type="term" value="P:maturation of SSU-rRNA from tricistronic rRNA transcript (SSU-rRNA, 5.8S rRNA, LSU-rRNA)"/>
    <property type="evidence" value="ECO:0007669"/>
    <property type="project" value="TreeGrafter"/>
</dbReference>
<comment type="caution">
    <text evidence="2">The sequence shown here is derived from an EMBL/GenBank/DDBJ whole genome shotgun (WGS) entry which is preliminary data.</text>
</comment>
<dbReference type="EMBL" id="SEYY01018952">
    <property type="protein sequence ID" value="KAB7498830.1"/>
    <property type="molecule type" value="Genomic_DNA"/>
</dbReference>
<dbReference type="GO" id="GO:0032040">
    <property type="term" value="C:small-subunit processome"/>
    <property type="evidence" value="ECO:0007669"/>
    <property type="project" value="TreeGrafter"/>
</dbReference>
<dbReference type="PANTHER" id="PTHR13457">
    <property type="entry name" value="BAP28"/>
    <property type="match status" value="1"/>
</dbReference>
<comment type="similarity">
    <text evidence="1">Belongs to the HEATR1/UTP10 family.</text>
</comment>
<dbReference type="GO" id="GO:0045943">
    <property type="term" value="P:positive regulation of transcription by RNA polymerase I"/>
    <property type="evidence" value="ECO:0007669"/>
    <property type="project" value="TreeGrafter"/>
</dbReference>